<dbReference type="KEGG" id="nsl:BOX37_26175"/>
<dbReference type="AlphaFoldDB" id="A0A1J0VXV1"/>
<evidence type="ECO:0000313" key="2">
    <source>
        <dbReference type="Proteomes" id="UP000183810"/>
    </source>
</evidence>
<sequence>MDVGAAFPTDGQAPVLVQQRQCLLDDPAAGGHLVAGAATWDIAGDPSLFEFVVDAGVIVAFVRDQGRDLLAWSAGASA</sequence>
<reference evidence="1" key="1">
    <citation type="submission" date="2016-11" db="EMBL/GenBank/DDBJ databases">
        <authorList>
            <person name="Jaros S."/>
            <person name="Januszkiewicz K."/>
            <person name="Wedrychowicz H."/>
        </authorList>
    </citation>
    <scope>NUCLEOTIDE SEQUENCE [LARGE SCALE GENOMIC DNA]</scope>
    <source>
        <strain evidence="1">Y48</strain>
    </source>
</reference>
<keyword evidence="2" id="KW-1185">Reference proteome</keyword>
<gene>
    <name evidence="1" type="ORF">BOX37_26175</name>
</gene>
<accession>A0A1J0VXV1</accession>
<dbReference type="Proteomes" id="UP000183810">
    <property type="component" value="Chromosome"/>
</dbReference>
<name>A0A1J0VXV1_9NOCA</name>
<dbReference type="EMBL" id="CP018082">
    <property type="protein sequence ID" value="APE36837.1"/>
    <property type="molecule type" value="Genomic_DNA"/>
</dbReference>
<protein>
    <submittedName>
        <fullName evidence="1">Uncharacterized protein</fullName>
    </submittedName>
</protein>
<proteinExistence type="predicted"/>
<organism evidence="1 2">
    <name type="scientific">Nocardia mangyaensis</name>
    <dbReference type="NCBI Taxonomy" id="2213200"/>
    <lineage>
        <taxon>Bacteria</taxon>
        <taxon>Bacillati</taxon>
        <taxon>Actinomycetota</taxon>
        <taxon>Actinomycetes</taxon>
        <taxon>Mycobacteriales</taxon>
        <taxon>Nocardiaceae</taxon>
        <taxon>Nocardia</taxon>
    </lineage>
</organism>
<evidence type="ECO:0000313" key="1">
    <source>
        <dbReference type="EMBL" id="APE36837.1"/>
    </source>
</evidence>